<dbReference type="KEGG" id="dej:AWY79_02645"/>
<dbReference type="InterPro" id="IPR021354">
    <property type="entry name" value="DUF2975"/>
</dbReference>
<evidence type="ECO:0000313" key="3">
    <source>
        <dbReference type="EMBL" id="TDT86939.1"/>
    </source>
</evidence>
<dbReference type="Proteomes" id="UP000055611">
    <property type="component" value="Chromosome"/>
</dbReference>
<keyword evidence="1" id="KW-1133">Transmembrane helix</keyword>
<keyword evidence="1" id="KW-0812">Transmembrane</keyword>
<reference evidence="2 4" key="1">
    <citation type="journal article" date="2016" name="Front. Microbiol.">
        <title>Genome Sequence of the Piezophilic, Mesophilic Sulfate-Reducing Bacterium Desulfovibrio indicus J2T.</title>
        <authorList>
            <person name="Cao J."/>
            <person name="Maignien L."/>
            <person name="Shao Z."/>
            <person name="Alain K."/>
            <person name="Jebbar M."/>
        </authorList>
    </citation>
    <scope>NUCLEOTIDE SEQUENCE [LARGE SCALE GENOMIC DNA]</scope>
    <source>
        <strain evidence="2 4">J2</strain>
    </source>
</reference>
<keyword evidence="1" id="KW-0472">Membrane</keyword>
<dbReference type="OrthoDB" id="9153951at2"/>
<name>A0A126QJD2_9BACT</name>
<gene>
    <name evidence="2" type="ORF">AWY79_02645</name>
    <name evidence="3" type="ORF">EDC59_11020</name>
</gene>
<dbReference type="EMBL" id="SOBK01000010">
    <property type="protein sequence ID" value="TDT86939.1"/>
    <property type="molecule type" value="Genomic_DNA"/>
</dbReference>
<dbReference type="RefSeq" id="WP_066799882.1">
    <property type="nucleotide sequence ID" value="NZ_CP014206.1"/>
</dbReference>
<keyword evidence="4" id="KW-1185">Reference proteome</keyword>
<proteinExistence type="predicted"/>
<protein>
    <submittedName>
        <fullName evidence="3">DUF2975 family protein</fullName>
    </submittedName>
</protein>
<dbReference type="AlphaFoldDB" id="A0A126QJD2"/>
<dbReference type="Proteomes" id="UP000295506">
    <property type="component" value="Unassembled WGS sequence"/>
</dbReference>
<accession>A0A126QJD2</accession>
<evidence type="ECO:0000313" key="5">
    <source>
        <dbReference type="Proteomes" id="UP000295506"/>
    </source>
</evidence>
<dbReference type="Pfam" id="PF11188">
    <property type="entry name" value="DUF2975"/>
    <property type="match status" value="1"/>
</dbReference>
<feature type="transmembrane region" description="Helical" evidence="1">
    <location>
        <begin position="12"/>
        <end position="33"/>
    </location>
</feature>
<reference evidence="3 5" key="2">
    <citation type="submission" date="2019-03" db="EMBL/GenBank/DDBJ databases">
        <title>Genomic Encyclopedia of Type Strains, Phase IV (KMG-IV): sequencing the most valuable type-strain genomes for metagenomic binning, comparative biology and taxonomic classification.</title>
        <authorList>
            <person name="Goeker M."/>
        </authorList>
    </citation>
    <scope>NUCLEOTIDE SEQUENCE [LARGE SCALE GENOMIC DNA]</scope>
    <source>
        <strain evidence="3 5">DSM 101483</strain>
    </source>
</reference>
<evidence type="ECO:0000256" key="1">
    <source>
        <dbReference type="SAM" id="Phobius"/>
    </source>
</evidence>
<dbReference type="EMBL" id="CP014206">
    <property type="protein sequence ID" value="AMK10091.1"/>
    <property type="molecule type" value="Genomic_DNA"/>
</dbReference>
<evidence type="ECO:0000313" key="2">
    <source>
        <dbReference type="EMBL" id="AMK10091.1"/>
    </source>
</evidence>
<sequence length="181" mass="20482">MDTITKPSRRFAILFRALFYIHPVILFVFWMSFDPTDSTGWLGFKTLSILSENGTVPDIDTWQRIACFGVAMLPGTAIMYVYLALSRLFGLYGRGVFFGKENVSCYRSIAYGLIAQQFLFVVEETVQTLLLTIRNPEGQRMLSVGFDDANVSLIVVGLMIILISRIMDEGRKIQEEQSLTV</sequence>
<feature type="transmembrane region" description="Helical" evidence="1">
    <location>
        <begin position="62"/>
        <end position="83"/>
    </location>
</feature>
<feature type="transmembrane region" description="Helical" evidence="1">
    <location>
        <begin position="142"/>
        <end position="163"/>
    </location>
</feature>
<organism evidence="3 5">
    <name type="scientific">Pseudodesulfovibrio indicus</name>
    <dbReference type="NCBI Taxonomy" id="1716143"/>
    <lineage>
        <taxon>Bacteria</taxon>
        <taxon>Pseudomonadati</taxon>
        <taxon>Thermodesulfobacteriota</taxon>
        <taxon>Desulfovibrionia</taxon>
        <taxon>Desulfovibrionales</taxon>
        <taxon>Desulfovibrionaceae</taxon>
    </lineage>
</organism>
<feature type="transmembrane region" description="Helical" evidence="1">
    <location>
        <begin position="104"/>
        <end position="122"/>
    </location>
</feature>
<evidence type="ECO:0000313" key="4">
    <source>
        <dbReference type="Proteomes" id="UP000055611"/>
    </source>
</evidence>